<evidence type="ECO:0000313" key="2">
    <source>
        <dbReference type="EMBL" id="TNJ35498.1"/>
    </source>
</evidence>
<dbReference type="RefSeq" id="WP_139447000.1">
    <property type="nucleotide sequence ID" value="NZ_SMDR01000001.1"/>
</dbReference>
<dbReference type="InterPro" id="IPR001173">
    <property type="entry name" value="Glyco_trans_2-like"/>
</dbReference>
<dbReference type="OrthoDB" id="9179784at2"/>
<gene>
    <name evidence="2" type="ORF">E1B00_07020</name>
</gene>
<sequence>MSDPRRPAVTVAIPTYRRPRLLRRAIQSALDQQGVDVLICVFDNCSGDGTAELVQEIARSHPQVRYHCHERNLGAAANFDFAMNSIGTPYFSLLSDDDYLLPDFHRRAVSALEQQPDALFWAGTTLNVDEDGVIWDARLERWPREGRFSPPEGALAMTGGMAPVWTGVVFRRDVIQRFGLPDHETLGPSDLEYLLMLAVHGPYLVEKHPSAVFTLNTNSYSATQPLSGFWPGWQRMIAKVRTMPALAPPDRERLAEALDADARGVLFRRGANAIARGRLDYARDAAQALSGHYGQHSRARLLRLLAWSCARIPGAQALVAGAYRRAEASILASRSAMRARYAGLIRQP</sequence>
<comment type="caution">
    <text evidence="2">The sequence shown here is derived from an EMBL/GenBank/DDBJ whole genome shotgun (WGS) entry which is preliminary data.</text>
</comment>
<dbReference type="CDD" id="cd00761">
    <property type="entry name" value="Glyco_tranf_GTA_type"/>
    <property type="match status" value="1"/>
</dbReference>
<keyword evidence="2" id="KW-0808">Transferase</keyword>
<dbReference type="EMBL" id="SMDR01000001">
    <property type="protein sequence ID" value="TNJ35498.1"/>
    <property type="molecule type" value="Genomic_DNA"/>
</dbReference>
<dbReference type="Proteomes" id="UP000305760">
    <property type="component" value="Unassembled WGS sequence"/>
</dbReference>
<name>A0A5C4RWX6_9GAMM</name>
<protein>
    <submittedName>
        <fullName evidence="2">Glycosyltransferase family 2 protein</fullName>
    </submittedName>
</protein>
<dbReference type="Pfam" id="PF00535">
    <property type="entry name" value="Glycos_transf_2"/>
    <property type="match status" value="1"/>
</dbReference>
<accession>A0A5C4RWX6</accession>
<proteinExistence type="predicted"/>
<dbReference type="PANTHER" id="PTHR22916">
    <property type="entry name" value="GLYCOSYLTRANSFERASE"/>
    <property type="match status" value="1"/>
</dbReference>
<keyword evidence="3" id="KW-1185">Reference proteome</keyword>
<evidence type="ECO:0000313" key="3">
    <source>
        <dbReference type="Proteomes" id="UP000305760"/>
    </source>
</evidence>
<evidence type="ECO:0000259" key="1">
    <source>
        <dbReference type="Pfam" id="PF00535"/>
    </source>
</evidence>
<dbReference type="SUPFAM" id="SSF53448">
    <property type="entry name" value="Nucleotide-diphospho-sugar transferases"/>
    <property type="match status" value="1"/>
</dbReference>
<dbReference type="Gene3D" id="3.90.550.10">
    <property type="entry name" value="Spore Coat Polysaccharide Biosynthesis Protein SpsA, Chain A"/>
    <property type="match status" value="1"/>
</dbReference>
<organism evidence="2 3">
    <name type="scientific">Arenimonas terrae</name>
    <dbReference type="NCBI Taxonomy" id="2546226"/>
    <lineage>
        <taxon>Bacteria</taxon>
        <taxon>Pseudomonadati</taxon>
        <taxon>Pseudomonadota</taxon>
        <taxon>Gammaproteobacteria</taxon>
        <taxon>Lysobacterales</taxon>
        <taxon>Lysobacteraceae</taxon>
        <taxon>Arenimonas</taxon>
    </lineage>
</organism>
<reference evidence="2 3" key="1">
    <citation type="submission" date="2019-03" db="EMBL/GenBank/DDBJ databases">
        <title>Arenimonas daejeonensis sp. nov., isolated from compost.</title>
        <authorList>
            <person name="Jeon C.O."/>
        </authorList>
    </citation>
    <scope>NUCLEOTIDE SEQUENCE [LARGE SCALE GENOMIC DNA]</scope>
    <source>
        <strain evidence="2 3">R29</strain>
    </source>
</reference>
<dbReference type="PANTHER" id="PTHR22916:SF3">
    <property type="entry name" value="UDP-GLCNAC:BETAGAL BETA-1,3-N-ACETYLGLUCOSAMINYLTRANSFERASE-LIKE PROTEIN 1"/>
    <property type="match status" value="1"/>
</dbReference>
<dbReference type="InterPro" id="IPR029044">
    <property type="entry name" value="Nucleotide-diphossugar_trans"/>
</dbReference>
<feature type="domain" description="Glycosyltransferase 2-like" evidence="1">
    <location>
        <begin position="10"/>
        <end position="162"/>
    </location>
</feature>
<dbReference type="AlphaFoldDB" id="A0A5C4RWX6"/>
<dbReference type="GO" id="GO:0016758">
    <property type="term" value="F:hexosyltransferase activity"/>
    <property type="evidence" value="ECO:0007669"/>
    <property type="project" value="UniProtKB-ARBA"/>
</dbReference>